<name>A0A259TZD3_9BACT</name>
<comment type="caution">
    <text evidence="2">The sequence shown here is derived from an EMBL/GenBank/DDBJ whole genome shotgun (WGS) entry which is preliminary data.</text>
</comment>
<dbReference type="InterPro" id="IPR034660">
    <property type="entry name" value="DinB/YfiT-like"/>
</dbReference>
<keyword evidence="3" id="KW-1185">Reference proteome</keyword>
<gene>
    <name evidence="2" type="ORF">BSZ36_09085</name>
</gene>
<feature type="domain" description="DinB-like" evidence="1">
    <location>
        <begin position="22"/>
        <end position="180"/>
    </location>
</feature>
<dbReference type="Proteomes" id="UP000216446">
    <property type="component" value="Unassembled WGS sequence"/>
</dbReference>
<protein>
    <recommendedName>
        <fullName evidence="1">DinB-like domain-containing protein</fullName>
    </recommendedName>
</protein>
<evidence type="ECO:0000259" key="1">
    <source>
        <dbReference type="Pfam" id="PF12867"/>
    </source>
</evidence>
<dbReference type="EMBL" id="MQWB01000001">
    <property type="protein sequence ID" value="OZC03112.1"/>
    <property type="molecule type" value="Genomic_DNA"/>
</dbReference>
<proteinExistence type="predicted"/>
<evidence type="ECO:0000313" key="2">
    <source>
        <dbReference type="EMBL" id="OZC03112.1"/>
    </source>
</evidence>
<dbReference type="InterPro" id="IPR024775">
    <property type="entry name" value="DinB-like"/>
</dbReference>
<dbReference type="SUPFAM" id="SSF109854">
    <property type="entry name" value="DinB/YfiT-like putative metalloenzymes"/>
    <property type="match status" value="1"/>
</dbReference>
<accession>A0A259TZD3</accession>
<evidence type="ECO:0000313" key="3">
    <source>
        <dbReference type="Proteomes" id="UP000216446"/>
    </source>
</evidence>
<organism evidence="2 3">
    <name type="scientific">Rubricoccus marinus</name>
    <dbReference type="NCBI Taxonomy" id="716817"/>
    <lineage>
        <taxon>Bacteria</taxon>
        <taxon>Pseudomonadati</taxon>
        <taxon>Rhodothermota</taxon>
        <taxon>Rhodothermia</taxon>
        <taxon>Rhodothermales</taxon>
        <taxon>Rubricoccaceae</taxon>
        <taxon>Rubricoccus</taxon>
    </lineage>
</organism>
<dbReference type="Pfam" id="PF12867">
    <property type="entry name" value="DinB_2"/>
    <property type="match status" value="1"/>
</dbReference>
<reference evidence="2 3" key="1">
    <citation type="submission" date="2016-11" db="EMBL/GenBank/DDBJ databases">
        <title>Study of marine rhodopsin-containing bacteria.</title>
        <authorList>
            <person name="Yoshizawa S."/>
            <person name="Kumagai Y."/>
            <person name="Kogure K."/>
        </authorList>
    </citation>
    <scope>NUCLEOTIDE SEQUENCE [LARGE SCALE GENOMIC DNA]</scope>
    <source>
        <strain evidence="2 3">SG-29</strain>
    </source>
</reference>
<sequence>MGFRPAVRIARLHMMTTDALLLDTEHRLFTERFDAFAPEARLWRPGPEQWNANDVMEHLVRVEEGLIVGLERQIAAGEGRRDVGVPSPEALEAVRRFLRSGGRTRVPARATAHITPQGDDPCEVRERWDRLPSRWREALGSVPEALADVGLLLHPRAGAITARGAALFATDHRAHHAAQLKRLQEAEGFPGG</sequence>
<dbReference type="InParanoid" id="A0A259TZD3"/>
<dbReference type="Gene3D" id="1.20.120.450">
    <property type="entry name" value="dinb family like domain"/>
    <property type="match status" value="1"/>
</dbReference>
<dbReference type="AlphaFoldDB" id="A0A259TZD3"/>